<sequence length="154" mass="17385">MLIPLHKPRQFTFDDSIHNLTTYEDALMPRNLTAVALNSTSIHVSWESPCSSIDFGYLVIFSNGTEEWKHGTTETEYTPTELKPSSTYNFTVWLLDVNGIHFGTPAYTYAITMPSGNFQLTFVYTFSFPHVLESVITSTRCLKILGFSASHAME</sequence>
<protein>
    <submittedName>
        <fullName evidence="4">Fibronectin type-III domain-containing protein</fullName>
    </submittedName>
</protein>
<proteinExistence type="predicted"/>
<dbReference type="InterPro" id="IPR003961">
    <property type="entry name" value="FN3_dom"/>
</dbReference>
<reference evidence="2 3" key="2">
    <citation type="submission" date="2018-11" db="EMBL/GenBank/DDBJ databases">
        <authorList>
            <consortium name="Pathogen Informatics"/>
        </authorList>
    </citation>
    <scope>NUCLEOTIDE SEQUENCE [LARGE SCALE GENOMIC DNA]</scope>
    <source>
        <strain evidence="2 3">NST_G2</strain>
    </source>
</reference>
<reference evidence="4" key="1">
    <citation type="submission" date="2016-06" db="UniProtKB">
        <authorList>
            <consortium name="WormBaseParasite"/>
        </authorList>
    </citation>
    <scope>IDENTIFICATION</scope>
</reference>
<organism evidence="4">
    <name type="scientific">Schistocephalus solidus</name>
    <name type="common">Tapeworm</name>
    <dbReference type="NCBI Taxonomy" id="70667"/>
    <lineage>
        <taxon>Eukaryota</taxon>
        <taxon>Metazoa</taxon>
        <taxon>Spiralia</taxon>
        <taxon>Lophotrochozoa</taxon>
        <taxon>Platyhelminthes</taxon>
        <taxon>Cestoda</taxon>
        <taxon>Eucestoda</taxon>
        <taxon>Diphyllobothriidea</taxon>
        <taxon>Diphyllobothriidae</taxon>
        <taxon>Schistocephalus</taxon>
    </lineage>
</organism>
<dbReference type="Pfam" id="PF00041">
    <property type="entry name" value="fn3"/>
    <property type="match status" value="1"/>
</dbReference>
<gene>
    <name evidence="2" type="ORF">SSLN_LOCUS14575</name>
</gene>
<dbReference type="Proteomes" id="UP000275846">
    <property type="component" value="Unassembled WGS sequence"/>
</dbReference>
<feature type="domain" description="Fibronectin type-III" evidence="1">
    <location>
        <begin position="28"/>
        <end position="116"/>
    </location>
</feature>
<evidence type="ECO:0000313" key="3">
    <source>
        <dbReference type="Proteomes" id="UP000275846"/>
    </source>
</evidence>
<evidence type="ECO:0000313" key="2">
    <source>
        <dbReference type="EMBL" id="VDM00961.1"/>
    </source>
</evidence>
<dbReference type="PROSITE" id="PS50853">
    <property type="entry name" value="FN3"/>
    <property type="match status" value="1"/>
</dbReference>
<dbReference type="InterPro" id="IPR013783">
    <property type="entry name" value="Ig-like_fold"/>
</dbReference>
<accession>A0A183TDM8</accession>
<dbReference type="CDD" id="cd00063">
    <property type="entry name" value="FN3"/>
    <property type="match status" value="1"/>
</dbReference>
<dbReference type="Gene3D" id="2.60.40.10">
    <property type="entry name" value="Immunoglobulins"/>
    <property type="match status" value="1"/>
</dbReference>
<dbReference type="WBParaSite" id="SSLN_0001512901-mRNA-1">
    <property type="protein sequence ID" value="SSLN_0001512901-mRNA-1"/>
    <property type="gene ID" value="SSLN_0001512901"/>
</dbReference>
<dbReference type="AlphaFoldDB" id="A0A183TDM8"/>
<keyword evidence="3" id="KW-1185">Reference proteome</keyword>
<evidence type="ECO:0000259" key="1">
    <source>
        <dbReference type="PROSITE" id="PS50853"/>
    </source>
</evidence>
<dbReference type="SUPFAM" id="SSF49265">
    <property type="entry name" value="Fibronectin type III"/>
    <property type="match status" value="1"/>
</dbReference>
<dbReference type="InterPro" id="IPR036116">
    <property type="entry name" value="FN3_sf"/>
</dbReference>
<dbReference type="EMBL" id="UYSU01039103">
    <property type="protein sequence ID" value="VDM00961.1"/>
    <property type="molecule type" value="Genomic_DNA"/>
</dbReference>
<dbReference type="SMART" id="SM00060">
    <property type="entry name" value="FN3"/>
    <property type="match status" value="1"/>
</dbReference>
<evidence type="ECO:0000313" key="4">
    <source>
        <dbReference type="WBParaSite" id="SSLN_0001512901-mRNA-1"/>
    </source>
</evidence>
<name>A0A183TDM8_SCHSO</name>
<dbReference type="OrthoDB" id="9998666at2759"/>